<keyword evidence="3" id="KW-1185">Reference proteome</keyword>
<reference evidence="2" key="1">
    <citation type="submission" date="2023-03" db="EMBL/GenBank/DDBJ databases">
        <title>Massive genome expansion in bonnet fungi (Mycena s.s.) driven by repeated elements and novel gene families across ecological guilds.</title>
        <authorList>
            <consortium name="Lawrence Berkeley National Laboratory"/>
            <person name="Harder C.B."/>
            <person name="Miyauchi S."/>
            <person name="Viragh M."/>
            <person name="Kuo A."/>
            <person name="Thoen E."/>
            <person name="Andreopoulos B."/>
            <person name="Lu D."/>
            <person name="Skrede I."/>
            <person name="Drula E."/>
            <person name="Henrissat B."/>
            <person name="Morin E."/>
            <person name="Kohler A."/>
            <person name="Barry K."/>
            <person name="LaButti K."/>
            <person name="Morin E."/>
            <person name="Salamov A."/>
            <person name="Lipzen A."/>
            <person name="Mereny Z."/>
            <person name="Hegedus B."/>
            <person name="Baldrian P."/>
            <person name="Stursova M."/>
            <person name="Weitz H."/>
            <person name="Taylor A."/>
            <person name="Grigoriev I.V."/>
            <person name="Nagy L.G."/>
            <person name="Martin F."/>
            <person name="Kauserud H."/>
        </authorList>
    </citation>
    <scope>NUCLEOTIDE SEQUENCE</scope>
    <source>
        <strain evidence="2">9144</strain>
    </source>
</reference>
<dbReference type="EMBL" id="JARJCW010000106">
    <property type="protein sequence ID" value="KAJ7193655.1"/>
    <property type="molecule type" value="Genomic_DNA"/>
</dbReference>
<evidence type="ECO:0000313" key="3">
    <source>
        <dbReference type="Proteomes" id="UP001219525"/>
    </source>
</evidence>
<name>A0AAD6US96_9AGAR</name>
<feature type="region of interest" description="Disordered" evidence="1">
    <location>
        <begin position="28"/>
        <end position="54"/>
    </location>
</feature>
<feature type="compositionally biased region" description="Polar residues" evidence="1">
    <location>
        <begin position="42"/>
        <end position="52"/>
    </location>
</feature>
<gene>
    <name evidence="2" type="ORF">GGX14DRAFT_577109</name>
</gene>
<organism evidence="2 3">
    <name type="scientific">Mycena pura</name>
    <dbReference type="NCBI Taxonomy" id="153505"/>
    <lineage>
        <taxon>Eukaryota</taxon>
        <taxon>Fungi</taxon>
        <taxon>Dikarya</taxon>
        <taxon>Basidiomycota</taxon>
        <taxon>Agaricomycotina</taxon>
        <taxon>Agaricomycetes</taxon>
        <taxon>Agaricomycetidae</taxon>
        <taxon>Agaricales</taxon>
        <taxon>Marasmiineae</taxon>
        <taxon>Mycenaceae</taxon>
        <taxon>Mycena</taxon>
    </lineage>
</organism>
<evidence type="ECO:0000256" key="1">
    <source>
        <dbReference type="SAM" id="MobiDB-lite"/>
    </source>
</evidence>
<dbReference type="Proteomes" id="UP001219525">
    <property type="component" value="Unassembled WGS sequence"/>
</dbReference>
<comment type="caution">
    <text evidence="2">The sequence shown here is derived from an EMBL/GenBank/DDBJ whole genome shotgun (WGS) entry which is preliminary data.</text>
</comment>
<proteinExistence type="predicted"/>
<sequence>MVSLYEAITTHVPVLNCAHTATPRGPLAGAYKTQDPVVDTQRAPSTAVTTGLTDGRSSKPPLCANITALPSPCLGAGAAAPVPLLRVTSLACVRGGGRAITVTTFHGAYPVHPHEPPGAARDCASWEGCCARHWRGCCSSRATASSGEVLTVGGRVAPRCGCISHAGLLPLQRGVLQYASAHALPHHYLVPQLPDVLCRRMQRRRREAAVRVTGAAAVLRAHGPAAASSVLLRGGTRMRRRCVQSVVVLRDVVGASRALACHLYYTDALFRSMPLRSLPHHYLVPVPPGVLAGACAGPGGAIMVPTFHGVYPVRAVGCTARLGRLLCVVCAAETAAVLRVDRHAALQRWRHSGAREVRAVGIRVALCSTKIVFFRCAHLFPHMNANT</sequence>
<evidence type="ECO:0000313" key="2">
    <source>
        <dbReference type="EMBL" id="KAJ7193655.1"/>
    </source>
</evidence>
<dbReference type="AlphaFoldDB" id="A0AAD6US96"/>
<protein>
    <submittedName>
        <fullName evidence="2">Uncharacterized protein</fullName>
    </submittedName>
</protein>
<accession>A0AAD6US96</accession>